<dbReference type="InterPro" id="IPR008978">
    <property type="entry name" value="HSP20-like_chaperone"/>
</dbReference>
<evidence type="ECO:0000313" key="6">
    <source>
        <dbReference type="Proteomes" id="UP000287033"/>
    </source>
</evidence>
<evidence type="ECO:0000259" key="4">
    <source>
        <dbReference type="PROSITE" id="PS01031"/>
    </source>
</evidence>
<reference evidence="5 6" key="1">
    <citation type="journal article" date="2018" name="Nat. Ecol. Evol.">
        <title>Shark genomes provide insights into elasmobranch evolution and the origin of vertebrates.</title>
        <authorList>
            <person name="Hara Y"/>
            <person name="Yamaguchi K"/>
            <person name="Onimaru K"/>
            <person name="Kadota M"/>
            <person name="Koyanagi M"/>
            <person name="Keeley SD"/>
            <person name="Tatsumi K"/>
            <person name="Tanaka K"/>
            <person name="Motone F"/>
            <person name="Kageyama Y"/>
            <person name="Nozu R"/>
            <person name="Adachi N"/>
            <person name="Nishimura O"/>
            <person name="Nakagawa R"/>
            <person name="Tanegashima C"/>
            <person name="Kiyatake I"/>
            <person name="Matsumoto R"/>
            <person name="Murakumo K"/>
            <person name="Nishida K"/>
            <person name="Terakita A"/>
            <person name="Kuratani S"/>
            <person name="Sato K"/>
            <person name="Hyodo S Kuraku.S."/>
        </authorList>
    </citation>
    <scope>NUCLEOTIDE SEQUENCE [LARGE SCALE GENOMIC DNA]</scope>
</reference>
<dbReference type="PROSITE" id="PS01031">
    <property type="entry name" value="SHSP"/>
    <property type="match status" value="1"/>
</dbReference>
<dbReference type="AlphaFoldDB" id="A0A401S3M3"/>
<gene>
    <name evidence="5" type="ORF">chiPu_0003379</name>
</gene>
<evidence type="ECO:0000256" key="1">
    <source>
        <dbReference type="PROSITE-ProRule" id="PRU00285"/>
    </source>
</evidence>
<name>A0A401S3M3_CHIPU</name>
<dbReference type="Pfam" id="PF00011">
    <property type="entry name" value="HSP20"/>
    <property type="match status" value="1"/>
</dbReference>
<dbReference type="EMBL" id="BEZZ01000072">
    <property type="protein sequence ID" value="GCC24976.1"/>
    <property type="molecule type" value="Genomic_DNA"/>
</dbReference>
<sequence>MDSPAPNSDHQSDSVDADASKQFPVTINLGSISPEKVLVKIKDRKMTVSGENIEKFLDGNGAVKFNFHRFSKEFDLPPGVEHDCLTFTVLDNNSMRIEADEVRTEGETHPAGEVVRAPHTPPFNPVRPLTPIKPPASKANGLKSILKKSHFSSHTQPSVTKHIYPNRSLRN</sequence>
<dbReference type="Gene3D" id="2.60.40.790">
    <property type="match status" value="1"/>
</dbReference>
<proteinExistence type="inferred from homology"/>
<feature type="domain" description="SHSP" evidence="4">
    <location>
        <begin position="5"/>
        <end position="117"/>
    </location>
</feature>
<accession>A0A401S3M3</accession>
<organism evidence="5 6">
    <name type="scientific">Chiloscyllium punctatum</name>
    <name type="common">Brownbanded bambooshark</name>
    <name type="synonym">Hemiscyllium punctatum</name>
    <dbReference type="NCBI Taxonomy" id="137246"/>
    <lineage>
        <taxon>Eukaryota</taxon>
        <taxon>Metazoa</taxon>
        <taxon>Chordata</taxon>
        <taxon>Craniata</taxon>
        <taxon>Vertebrata</taxon>
        <taxon>Chondrichthyes</taxon>
        <taxon>Elasmobranchii</taxon>
        <taxon>Galeomorphii</taxon>
        <taxon>Galeoidea</taxon>
        <taxon>Orectolobiformes</taxon>
        <taxon>Hemiscylliidae</taxon>
        <taxon>Chiloscyllium</taxon>
    </lineage>
</organism>
<comment type="caution">
    <text evidence="5">The sequence shown here is derived from an EMBL/GenBank/DDBJ whole genome shotgun (WGS) entry which is preliminary data.</text>
</comment>
<comment type="similarity">
    <text evidence="1 2">Belongs to the small heat shock protein (HSP20) family.</text>
</comment>
<dbReference type="STRING" id="137246.A0A401S3M3"/>
<dbReference type="Proteomes" id="UP000287033">
    <property type="component" value="Unassembled WGS sequence"/>
</dbReference>
<evidence type="ECO:0000313" key="5">
    <source>
        <dbReference type="EMBL" id="GCC24976.1"/>
    </source>
</evidence>
<dbReference type="InterPro" id="IPR002068">
    <property type="entry name" value="A-crystallin/Hsp20_dom"/>
</dbReference>
<protein>
    <recommendedName>
        <fullName evidence="4">SHSP domain-containing protein</fullName>
    </recommendedName>
</protein>
<dbReference type="SUPFAM" id="SSF49764">
    <property type="entry name" value="HSP20-like chaperones"/>
    <property type="match status" value="1"/>
</dbReference>
<evidence type="ECO:0000256" key="3">
    <source>
        <dbReference type="SAM" id="MobiDB-lite"/>
    </source>
</evidence>
<dbReference type="OrthoDB" id="1431247at2759"/>
<keyword evidence="6" id="KW-1185">Reference proteome</keyword>
<feature type="region of interest" description="Disordered" evidence="3">
    <location>
        <begin position="104"/>
        <end position="171"/>
    </location>
</feature>
<evidence type="ECO:0000256" key="2">
    <source>
        <dbReference type="RuleBase" id="RU003616"/>
    </source>
</evidence>
<feature type="region of interest" description="Disordered" evidence="3">
    <location>
        <begin position="1"/>
        <end position="20"/>
    </location>
</feature>